<dbReference type="InterPro" id="IPR020568">
    <property type="entry name" value="Ribosomal_Su5_D2-typ_SF"/>
</dbReference>
<dbReference type="GO" id="GO:0003723">
    <property type="term" value="F:RNA binding"/>
    <property type="evidence" value="ECO:0007669"/>
    <property type="project" value="TreeGrafter"/>
</dbReference>
<dbReference type="GO" id="GO:0015935">
    <property type="term" value="C:small ribosomal subunit"/>
    <property type="evidence" value="ECO:0007669"/>
    <property type="project" value="TreeGrafter"/>
</dbReference>
<dbReference type="PANTHER" id="PTHR21569">
    <property type="entry name" value="RIBOSOMAL PROTEIN S9"/>
    <property type="match status" value="1"/>
</dbReference>
<dbReference type="GO" id="GO:0006412">
    <property type="term" value="P:translation"/>
    <property type="evidence" value="ECO:0007669"/>
    <property type="project" value="InterPro"/>
</dbReference>
<keyword evidence="2 6" id="KW-0689">Ribosomal protein</keyword>
<dbReference type="InterPro" id="IPR014721">
    <property type="entry name" value="Ribsml_uS5_D2-typ_fold_subgr"/>
</dbReference>
<comment type="similarity">
    <text evidence="1">Belongs to the universal ribosomal protein uS9 family.</text>
</comment>
<evidence type="ECO:0000256" key="5">
    <source>
        <dbReference type="ARBA" id="ARBA00035523"/>
    </source>
</evidence>
<reference evidence="6" key="1">
    <citation type="submission" date="2020-04" db="EMBL/GenBank/DDBJ databases">
        <authorList>
            <person name="Zhang T."/>
        </authorList>
    </citation>
    <scope>NUCLEOTIDE SEQUENCE</scope>
    <source>
        <strain evidence="6">HKST-UBA80</strain>
    </source>
</reference>
<accession>A0A955IW28</accession>
<evidence type="ECO:0000313" key="6">
    <source>
        <dbReference type="EMBL" id="MCA9302041.1"/>
    </source>
</evidence>
<evidence type="ECO:0000256" key="4">
    <source>
        <dbReference type="ARBA" id="ARBA00035259"/>
    </source>
</evidence>
<evidence type="ECO:0000256" key="2">
    <source>
        <dbReference type="ARBA" id="ARBA00022980"/>
    </source>
</evidence>
<dbReference type="NCBIfam" id="NF001099">
    <property type="entry name" value="PRK00132.1"/>
    <property type="match status" value="1"/>
</dbReference>
<dbReference type="SUPFAM" id="SSF54211">
    <property type="entry name" value="Ribosomal protein S5 domain 2-like"/>
    <property type="match status" value="1"/>
</dbReference>
<comment type="caution">
    <text evidence="6">The sequence shown here is derived from an EMBL/GenBank/DDBJ whole genome shotgun (WGS) entry which is preliminary data.</text>
</comment>
<dbReference type="InterPro" id="IPR023035">
    <property type="entry name" value="Ribosomal_uS9_bac/plastid"/>
</dbReference>
<dbReference type="EMBL" id="JAGQNY010000005">
    <property type="protein sequence ID" value="MCA9302041.1"/>
    <property type="molecule type" value="Genomic_DNA"/>
</dbReference>
<gene>
    <name evidence="6" type="primary">rpsI</name>
    <name evidence="6" type="ORF">KDA10_01575</name>
</gene>
<dbReference type="Gene3D" id="3.30.230.10">
    <property type="match status" value="1"/>
</dbReference>
<proteinExistence type="inferred from homology"/>
<dbReference type="PANTHER" id="PTHR21569:SF1">
    <property type="entry name" value="SMALL RIBOSOMAL SUBUNIT PROTEIN US9M"/>
    <property type="match status" value="1"/>
</dbReference>
<dbReference type="GO" id="GO:0003735">
    <property type="term" value="F:structural constituent of ribosome"/>
    <property type="evidence" value="ECO:0007669"/>
    <property type="project" value="InterPro"/>
</dbReference>
<keyword evidence="3" id="KW-0687">Ribonucleoprotein</keyword>
<evidence type="ECO:0000313" key="7">
    <source>
        <dbReference type="Proteomes" id="UP000714817"/>
    </source>
</evidence>
<sequence>MKPRKDFISGTGRRKTSVASVFLYKEKGQILINGMPIAEYFPSEKETLAWTKPFHAIGVSHPEAQFSATIKVSGSGKSAQLGAVVLGISRALAKIDEEFELNLKKLDLLTRDSRMVERKKPYLRKARKRPQFSKR</sequence>
<evidence type="ECO:0000256" key="1">
    <source>
        <dbReference type="ARBA" id="ARBA00005251"/>
    </source>
</evidence>
<dbReference type="InterPro" id="IPR000754">
    <property type="entry name" value="Ribosomal_uS9"/>
</dbReference>
<dbReference type="Pfam" id="PF00380">
    <property type="entry name" value="Ribosomal_S9"/>
    <property type="match status" value="1"/>
</dbReference>
<dbReference type="Proteomes" id="UP000714817">
    <property type="component" value="Unassembled WGS sequence"/>
</dbReference>
<organism evidence="6 7">
    <name type="scientific">candidate division WWE3 bacterium</name>
    <dbReference type="NCBI Taxonomy" id="2053526"/>
    <lineage>
        <taxon>Bacteria</taxon>
        <taxon>Katanobacteria</taxon>
    </lineage>
</organism>
<name>A0A955IW28_UNCKA</name>
<dbReference type="AlphaFoldDB" id="A0A955IW28"/>
<dbReference type="GO" id="GO:0005737">
    <property type="term" value="C:cytoplasm"/>
    <property type="evidence" value="ECO:0007669"/>
    <property type="project" value="UniProtKB-ARBA"/>
</dbReference>
<reference evidence="6" key="2">
    <citation type="journal article" date="2021" name="Microbiome">
        <title>Successional dynamics and alternative stable states in a saline activated sludge microbial community over 9 years.</title>
        <authorList>
            <person name="Wang Y."/>
            <person name="Ye J."/>
            <person name="Ju F."/>
            <person name="Liu L."/>
            <person name="Boyd J.A."/>
            <person name="Deng Y."/>
            <person name="Parks D.H."/>
            <person name="Jiang X."/>
            <person name="Yin X."/>
            <person name="Woodcroft B.J."/>
            <person name="Tyson G.W."/>
            <person name="Hugenholtz P."/>
            <person name="Polz M.F."/>
            <person name="Zhang T."/>
        </authorList>
    </citation>
    <scope>NUCLEOTIDE SEQUENCE</scope>
    <source>
        <strain evidence="6">HKST-UBA80</strain>
    </source>
</reference>
<evidence type="ECO:0000256" key="3">
    <source>
        <dbReference type="ARBA" id="ARBA00023274"/>
    </source>
</evidence>
<protein>
    <recommendedName>
        <fullName evidence="4">Small ribosomal subunit protein uS9</fullName>
    </recommendedName>
    <alternativeName>
        <fullName evidence="5">30S ribosomal protein S9</fullName>
    </alternativeName>
</protein>